<dbReference type="AlphaFoldDB" id="A0A951UD96"/>
<evidence type="ECO:0000313" key="1">
    <source>
        <dbReference type="EMBL" id="MBW4549060.1"/>
    </source>
</evidence>
<reference evidence="1" key="1">
    <citation type="submission" date="2021-05" db="EMBL/GenBank/DDBJ databases">
        <authorList>
            <person name="Pietrasiak N."/>
            <person name="Ward R."/>
            <person name="Stajich J.E."/>
            <person name="Kurbessoian T."/>
        </authorList>
    </citation>
    <scope>NUCLEOTIDE SEQUENCE</scope>
    <source>
        <strain evidence="1">CPER-KK1</strain>
    </source>
</reference>
<gene>
    <name evidence="1" type="ORF">KME25_32345</name>
</gene>
<dbReference type="Pfam" id="PF25735">
    <property type="entry name" value="Phage_L5_gp82"/>
    <property type="match status" value="1"/>
</dbReference>
<dbReference type="EMBL" id="JAHHIF010000081">
    <property type="protein sequence ID" value="MBW4549060.1"/>
    <property type="molecule type" value="Genomic_DNA"/>
</dbReference>
<name>A0A951UD96_9CYAN</name>
<organism evidence="1 2">
    <name type="scientific">Symplocastrum torsivum CPER-KK1</name>
    <dbReference type="NCBI Taxonomy" id="450513"/>
    <lineage>
        <taxon>Bacteria</taxon>
        <taxon>Bacillati</taxon>
        <taxon>Cyanobacteriota</taxon>
        <taxon>Cyanophyceae</taxon>
        <taxon>Oscillatoriophycideae</taxon>
        <taxon>Oscillatoriales</taxon>
        <taxon>Microcoleaceae</taxon>
        <taxon>Symplocastrum</taxon>
    </lineage>
</organism>
<evidence type="ECO:0000313" key="2">
    <source>
        <dbReference type="Proteomes" id="UP000753908"/>
    </source>
</evidence>
<dbReference type="InterPro" id="IPR058002">
    <property type="entry name" value="Gp82"/>
</dbReference>
<protein>
    <submittedName>
        <fullName evidence="1">Uncharacterized protein</fullName>
    </submittedName>
</protein>
<sequence length="144" mass="16628">MAYRYPFSTIHPSDHYGQCVAVYFNLHYKVFSIKESKNGNLLSHAGACILTDAVFDVNPKGRERSIRECRRRVHAYAIGVLKYLSWDLLSPVQVESLLETGWQRITYDLRPDHPGFYFKDCATYTPVKETKFVLLSSKTTFVLI</sequence>
<comment type="caution">
    <text evidence="1">The sequence shown here is derived from an EMBL/GenBank/DDBJ whole genome shotgun (WGS) entry which is preliminary data.</text>
</comment>
<proteinExistence type="predicted"/>
<reference evidence="1" key="2">
    <citation type="journal article" date="2022" name="Microbiol. Resour. Announc.">
        <title>Metagenome Sequencing to Explore Phylogenomics of Terrestrial Cyanobacteria.</title>
        <authorList>
            <person name="Ward R.D."/>
            <person name="Stajich J.E."/>
            <person name="Johansen J.R."/>
            <person name="Huntemann M."/>
            <person name="Clum A."/>
            <person name="Foster B."/>
            <person name="Foster B."/>
            <person name="Roux S."/>
            <person name="Palaniappan K."/>
            <person name="Varghese N."/>
            <person name="Mukherjee S."/>
            <person name="Reddy T.B.K."/>
            <person name="Daum C."/>
            <person name="Copeland A."/>
            <person name="Chen I.A."/>
            <person name="Ivanova N.N."/>
            <person name="Kyrpides N.C."/>
            <person name="Shapiro N."/>
            <person name="Eloe-Fadrosh E.A."/>
            <person name="Pietrasiak N."/>
        </authorList>
    </citation>
    <scope>NUCLEOTIDE SEQUENCE</scope>
    <source>
        <strain evidence="1">CPER-KK1</strain>
    </source>
</reference>
<dbReference type="Proteomes" id="UP000753908">
    <property type="component" value="Unassembled WGS sequence"/>
</dbReference>
<accession>A0A951UD96</accession>